<feature type="domain" description="USP" evidence="3">
    <location>
        <begin position="643"/>
        <end position="1032"/>
    </location>
</feature>
<feature type="region of interest" description="Disordered" evidence="1">
    <location>
        <begin position="284"/>
        <end position="312"/>
    </location>
</feature>
<feature type="region of interest" description="Disordered" evidence="1">
    <location>
        <begin position="1007"/>
        <end position="1026"/>
    </location>
</feature>
<dbReference type="GO" id="GO:0016579">
    <property type="term" value="P:protein deubiquitination"/>
    <property type="evidence" value="ECO:0007669"/>
    <property type="project" value="InterPro"/>
</dbReference>
<dbReference type="GO" id="GO:0005634">
    <property type="term" value="C:nucleus"/>
    <property type="evidence" value="ECO:0007669"/>
    <property type="project" value="TreeGrafter"/>
</dbReference>
<feature type="region of interest" description="Disordered" evidence="1">
    <location>
        <begin position="497"/>
        <end position="527"/>
    </location>
</feature>
<gene>
    <name evidence="4" type="ORF">KHLLAP_LOCUS5671</name>
</gene>
<feature type="region of interest" description="Disordered" evidence="1">
    <location>
        <begin position="1"/>
        <end position="25"/>
    </location>
</feature>
<dbReference type="SUPFAM" id="SSF52821">
    <property type="entry name" value="Rhodanese/Cell cycle control phosphatase"/>
    <property type="match status" value="1"/>
</dbReference>
<keyword evidence="5" id="KW-1185">Reference proteome</keyword>
<protein>
    <submittedName>
        <fullName evidence="4">Uu.00g125970.m01.CDS01</fullName>
    </submittedName>
</protein>
<dbReference type="InterPro" id="IPR036873">
    <property type="entry name" value="Rhodanese-like_dom_sf"/>
</dbReference>
<accession>A0AAI8YFB9</accession>
<sequence length="1043" mass="115701">MAAGAATHPGGGGTDGANSDSGKAPFRHIDDLTSVGVDLDPHTPLRKMLEIGDAHMRQATTFNDFRRPDLALQEYIKAFIIAVDRVPKHKEYPSLKADRGDLNRLYTALKSKISASTTTFEQIKSNIQDDNRRSGVCSTRSALNSSKPSSMNLPSPPSGHLMQDSNQAAGDSRLNGSSREGDGLFSPARKNKPAVHPKPQALHGKAVGHVSDMAPQDLAARFAKLRECHGPHKVGAAADPTKHAGLGDMTKYYGPRSPVDRSIPVLPKLPDAIYNPARGTVTSELANLPSSTPRGMFSRTNSMASGPSASSRTSMENAIRSFSEEQFVTAHTYEAPRLSSRPQPTGIRVPEGNTITVNDLIGYMRQGSATIRILIIDVRDRDSYNEGHIMSQRTICIEPEILSRGNISAGQIVDSMVLAPPQEESAIKQLDEVDLVVVYDQDSTRVPTRLSGDTEEIVLYNIWQALSQYNYDRALKNPPKLLVGGLDAWVDELGAQSLGTSSTPTSAKPANWGSARHHGGRRRSRNTITLPQDESERWEATIKKEQTLEYIKSKKDFHAKFPSVSRLPESMSSSTRPRQAKRMAEAREEDFLETIAPNPPRLPKRSVAKTRYSGLESEDDASPVGGITMMADSSQAATTQKRTGLRNPTNWCYSNATLQAILASHGFVDEMLDERWPANHRSMAGPSHVRHAQLMCKVLGNLMQWMSKKHFDTMQATTFMHYIRAIHRGYLSGDGQWMRFGDRSQHDAEELITFVFDQLAGETNMAHLHAPLEDPSPDIANNRVHSLVHFWNTTIRQRDDIVLRYWADVSMAVLTCKACGKVTNTPIVEEVCGFPAVKGRKDASLLGDLKALTKGDEVEYNCLCGGLGDKDKKGVYQGVPADHHKQSQFVRLPPLLRVCLYRYDYGSPDKLVTHYDFPINDLDLREYTMEEKDREAVKKALGSNGDGFAGTTSYDLYAVIVHQGARLATGHYWTYVRTGASEWTKCDDARITPTGIDEKELHRRLTQNYLPSEPTDKNPTPPTPTMMFYKRKDVPWSWDVKKK</sequence>
<feature type="compositionally biased region" description="Polar residues" evidence="1">
    <location>
        <begin position="497"/>
        <end position="508"/>
    </location>
</feature>
<evidence type="ECO:0000256" key="1">
    <source>
        <dbReference type="SAM" id="MobiDB-lite"/>
    </source>
</evidence>
<dbReference type="PANTHER" id="PTHR24006">
    <property type="entry name" value="UBIQUITIN CARBOXYL-TERMINAL HYDROLASE"/>
    <property type="match status" value="1"/>
</dbReference>
<reference evidence="4" key="1">
    <citation type="submission" date="2023-10" db="EMBL/GenBank/DDBJ databases">
        <authorList>
            <person name="Hackl T."/>
        </authorList>
    </citation>
    <scope>NUCLEOTIDE SEQUENCE</scope>
</reference>
<dbReference type="SMART" id="SM00450">
    <property type="entry name" value="RHOD"/>
    <property type="match status" value="1"/>
</dbReference>
<dbReference type="PANTHER" id="PTHR24006:SF937">
    <property type="entry name" value="UBIQUITIN CARBOXYL-TERMINAL HYDROLASE"/>
    <property type="match status" value="1"/>
</dbReference>
<name>A0AAI8YFB9_9PEZI</name>
<dbReference type="EMBL" id="CAUWAG010000007">
    <property type="protein sequence ID" value="CAJ2505203.1"/>
    <property type="molecule type" value="Genomic_DNA"/>
</dbReference>
<dbReference type="SUPFAM" id="SSF54001">
    <property type="entry name" value="Cysteine proteinases"/>
    <property type="match status" value="1"/>
</dbReference>
<feature type="compositionally biased region" description="Polar residues" evidence="1">
    <location>
        <begin position="163"/>
        <end position="178"/>
    </location>
</feature>
<evidence type="ECO:0000313" key="4">
    <source>
        <dbReference type="EMBL" id="CAJ2505203.1"/>
    </source>
</evidence>
<dbReference type="InterPro" id="IPR018200">
    <property type="entry name" value="USP_CS"/>
</dbReference>
<dbReference type="PROSITE" id="PS00973">
    <property type="entry name" value="USP_2"/>
    <property type="match status" value="1"/>
</dbReference>
<evidence type="ECO:0000313" key="5">
    <source>
        <dbReference type="Proteomes" id="UP001295740"/>
    </source>
</evidence>
<evidence type="ECO:0000259" key="2">
    <source>
        <dbReference type="PROSITE" id="PS50206"/>
    </source>
</evidence>
<feature type="compositionally biased region" description="Basic residues" evidence="1">
    <location>
        <begin position="515"/>
        <end position="525"/>
    </location>
</feature>
<dbReference type="Pfam" id="PF00581">
    <property type="entry name" value="Rhodanese"/>
    <property type="match status" value="1"/>
</dbReference>
<dbReference type="Pfam" id="PF00443">
    <property type="entry name" value="UCH"/>
    <property type="match status" value="1"/>
</dbReference>
<proteinExistence type="predicted"/>
<comment type="caution">
    <text evidence="4">The sequence shown here is derived from an EMBL/GenBank/DDBJ whole genome shotgun (WGS) entry which is preliminary data.</text>
</comment>
<dbReference type="PROSITE" id="PS50206">
    <property type="entry name" value="RHODANESE_3"/>
    <property type="match status" value="1"/>
</dbReference>
<dbReference type="InterPro" id="IPR028889">
    <property type="entry name" value="USP"/>
</dbReference>
<dbReference type="Gene3D" id="1.20.58.80">
    <property type="entry name" value="Phosphotransferase system, lactose/cellobiose-type IIA subunit"/>
    <property type="match status" value="1"/>
</dbReference>
<dbReference type="InterPro" id="IPR050164">
    <property type="entry name" value="Peptidase_C19"/>
</dbReference>
<feature type="compositionally biased region" description="Polar residues" evidence="1">
    <location>
        <begin position="136"/>
        <end position="153"/>
    </location>
</feature>
<dbReference type="Gene3D" id="3.40.250.10">
    <property type="entry name" value="Rhodanese-like domain"/>
    <property type="match status" value="1"/>
</dbReference>
<evidence type="ECO:0000259" key="3">
    <source>
        <dbReference type="PROSITE" id="PS50235"/>
    </source>
</evidence>
<dbReference type="GO" id="GO:0005829">
    <property type="term" value="C:cytosol"/>
    <property type="evidence" value="ECO:0007669"/>
    <property type="project" value="TreeGrafter"/>
</dbReference>
<dbReference type="PROSITE" id="PS50235">
    <property type="entry name" value="USP_3"/>
    <property type="match status" value="1"/>
</dbReference>
<dbReference type="Proteomes" id="UP001295740">
    <property type="component" value="Unassembled WGS sequence"/>
</dbReference>
<dbReference type="Gene3D" id="3.90.70.10">
    <property type="entry name" value="Cysteine proteinases"/>
    <property type="match status" value="1"/>
</dbReference>
<dbReference type="InterPro" id="IPR001394">
    <property type="entry name" value="Peptidase_C19_UCH"/>
</dbReference>
<dbReference type="AlphaFoldDB" id="A0AAI8YFB9"/>
<feature type="region of interest" description="Disordered" evidence="1">
    <location>
        <begin position="124"/>
        <end position="200"/>
    </location>
</feature>
<dbReference type="GO" id="GO:0004843">
    <property type="term" value="F:cysteine-type deubiquitinase activity"/>
    <property type="evidence" value="ECO:0007669"/>
    <property type="project" value="InterPro"/>
</dbReference>
<dbReference type="InterPro" id="IPR038765">
    <property type="entry name" value="Papain-like_cys_pep_sf"/>
</dbReference>
<feature type="domain" description="Rhodanese" evidence="2">
    <location>
        <begin position="369"/>
        <end position="498"/>
    </location>
</feature>
<dbReference type="CDD" id="cd02257">
    <property type="entry name" value="Peptidase_C19"/>
    <property type="match status" value="1"/>
</dbReference>
<organism evidence="4 5">
    <name type="scientific">Anthostomella pinea</name>
    <dbReference type="NCBI Taxonomy" id="933095"/>
    <lineage>
        <taxon>Eukaryota</taxon>
        <taxon>Fungi</taxon>
        <taxon>Dikarya</taxon>
        <taxon>Ascomycota</taxon>
        <taxon>Pezizomycotina</taxon>
        <taxon>Sordariomycetes</taxon>
        <taxon>Xylariomycetidae</taxon>
        <taxon>Xylariales</taxon>
        <taxon>Xylariaceae</taxon>
        <taxon>Anthostomella</taxon>
    </lineage>
</organism>
<dbReference type="InterPro" id="IPR001763">
    <property type="entry name" value="Rhodanese-like_dom"/>
</dbReference>